<evidence type="ECO:0000313" key="10">
    <source>
        <dbReference type="Proteomes" id="UP001212411"/>
    </source>
</evidence>
<dbReference type="GO" id="GO:0004527">
    <property type="term" value="F:exonuclease activity"/>
    <property type="evidence" value="ECO:0007669"/>
    <property type="project" value="UniProtKB-KW"/>
</dbReference>
<dbReference type="InterPro" id="IPR034922">
    <property type="entry name" value="REX1-like_exo"/>
</dbReference>
<evidence type="ECO:0000256" key="6">
    <source>
        <dbReference type="ARBA" id="ARBA00023242"/>
    </source>
</evidence>
<dbReference type="EMBL" id="CP115612">
    <property type="protein sequence ID" value="WBW73642.1"/>
    <property type="molecule type" value="Genomic_DNA"/>
</dbReference>
<dbReference type="GO" id="GO:0005634">
    <property type="term" value="C:nucleus"/>
    <property type="evidence" value="ECO:0007669"/>
    <property type="project" value="UniProtKB-SubCell"/>
</dbReference>
<sequence>MFSPLGHFKQINCPFFRKDLTCPAKYCIFKHENTCDNNGGSFPKIQEETSKGLREKAHESQLLSLSSICPTAQIQYIPPSATTVVKDNPIAIETNLLANKIPNDPFDVKQPEKLHNSEKKPLHSPISESSRPVKRTREEPLKPTTDSDIKNHDSFPIRVKERRVMNEPMAIPNPVYDSNAPAGHELRKRMVHIFYDAFLKLGYDSIESKEKSLEEEKSICLSTNSKMVYSSSCKAKILALKKSPPKGILERREDVSGLIPKLAHSKEQLELWGYNFDQIIPSVPADPLRECDRCGTKFVDLTGPCKYHWGKFFREKVGGEKIRVYTCCGMKEGEASGCTSEEFHVFRYQHLPYLASVSPYVSLSADCPGKERVYCALDCELCYTTLGFELVHLTVVDKEGILLNQFIRPKGKVLSLNTRFSGITSKTQLESGISMPVMYEKLKQLGITRNTIIIGHGIENDLHAMRLIHEQVIDTAILYKHERGPPFRYSLKYLTKRYLGKEIQTDTHHSEEDAIAAMDLVIYWIQKMQSRA</sequence>
<dbReference type="GO" id="GO:0010629">
    <property type="term" value="P:negative regulation of gene expression"/>
    <property type="evidence" value="ECO:0007669"/>
    <property type="project" value="UniProtKB-ARBA"/>
</dbReference>
<feature type="compositionally biased region" description="Basic and acidic residues" evidence="7">
    <location>
        <begin position="135"/>
        <end position="152"/>
    </location>
</feature>
<feature type="domain" description="Exonuclease" evidence="8">
    <location>
        <begin position="373"/>
        <end position="530"/>
    </location>
</feature>
<dbReference type="PANTHER" id="PTHR12801:SF115">
    <property type="entry name" value="FI18136P1-RELATED"/>
    <property type="match status" value="1"/>
</dbReference>
<dbReference type="Pfam" id="PF00929">
    <property type="entry name" value="RNase_T"/>
    <property type="match status" value="1"/>
</dbReference>
<keyword evidence="5 9" id="KW-0269">Exonuclease</keyword>
<keyword evidence="10" id="KW-1185">Reference proteome</keyword>
<evidence type="ECO:0000256" key="7">
    <source>
        <dbReference type="SAM" id="MobiDB-lite"/>
    </source>
</evidence>
<dbReference type="InterPro" id="IPR036397">
    <property type="entry name" value="RNaseH_sf"/>
</dbReference>
<accession>A0AAE9WC45</accession>
<comment type="subcellular location">
    <subcellularLocation>
        <location evidence="1">Nucleus</location>
    </subcellularLocation>
</comment>
<keyword evidence="4" id="KW-0378">Hydrolase</keyword>
<evidence type="ECO:0000259" key="8">
    <source>
        <dbReference type="SMART" id="SM00479"/>
    </source>
</evidence>
<dbReference type="GeneID" id="80877311"/>
<dbReference type="PANTHER" id="PTHR12801">
    <property type="entry name" value="RNA EXONUCLEASE REXO1 / RECO3 FAMILY MEMBER-RELATED"/>
    <property type="match status" value="1"/>
</dbReference>
<protein>
    <submittedName>
        <fullName evidence="9">Exonuclease Rex3</fullName>
    </submittedName>
</protein>
<proteinExistence type="inferred from homology"/>
<evidence type="ECO:0000256" key="3">
    <source>
        <dbReference type="ARBA" id="ARBA00022722"/>
    </source>
</evidence>
<dbReference type="CDD" id="cd06145">
    <property type="entry name" value="REX1_like"/>
    <property type="match status" value="1"/>
</dbReference>
<evidence type="ECO:0000256" key="5">
    <source>
        <dbReference type="ARBA" id="ARBA00022839"/>
    </source>
</evidence>
<feature type="compositionally biased region" description="Basic and acidic residues" evidence="7">
    <location>
        <begin position="106"/>
        <end position="121"/>
    </location>
</feature>
<reference evidence="9 10" key="1">
    <citation type="journal article" date="2023" name="G3 (Bethesda)">
        <title>A high-quality reference genome for the fission yeast Schizosaccharomyces osmophilus.</title>
        <authorList>
            <person name="Jia G.S."/>
            <person name="Zhang W.C."/>
            <person name="Liang Y."/>
            <person name="Liu X.H."/>
            <person name="Rhind N."/>
            <person name="Pidoux A."/>
            <person name="Brysch-Herzberg M."/>
            <person name="Du L.L."/>
        </authorList>
    </citation>
    <scope>NUCLEOTIDE SEQUENCE [LARGE SCALE GENOMIC DNA]</scope>
    <source>
        <strain evidence="9 10">CBS 15793</strain>
    </source>
</reference>
<dbReference type="SUPFAM" id="SSF53098">
    <property type="entry name" value="Ribonuclease H-like"/>
    <property type="match status" value="1"/>
</dbReference>
<dbReference type="InterPro" id="IPR047021">
    <property type="entry name" value="REXO1/3/4-like"/>
</dbReference>
<evidence type="ECO:0000313" key="9">
    <source>
        <dbReference type="EMBL" id="WBW73642.1"/>
    </source>
</evidence>
<evidence type="ECO:0000256" key="4">
    <source>
        <dbReference type="ARBA" id="ARBA00022801"/>
    </source>
</evidence>
<dbReference type="InterPro" id="IPR013520">
    <property type="entry name" value="Ribonucl_H"/>
</dbReference>
<keyword evidence="6" id="KW-0539">Nucleus</keyword>
<evidence type="ECO:0000256" key="2">
    <source>
        <dbReference type="ARBA" id="ARBA00006357"/>
    </source>
</evidence>
<dbReference type="SMART" id="SM00479">
    <property type="entry name" value="EXOIII"/>
    <property type="match status" value="1"/>
</dbReference>
<dbReference type="FunFam" id="3.30.420.10:FF:000031">
    <property type="entry name" value="RNA exonuclease 1"/>
    <property type="match status" value="1"/>
</dbReference>
<gene>
    <name evidence="9" type="primary">rex3</name>
    <name evidence="9" type="ORF">SOMG_03835</name>
</gene>
<dbReference type="RefSeq" id="XP_056037885.1">
    <property type="nucleotide sequence ID" value="XM_056182622.1"/>
</dbReference>
<dbReference type="Gene3D" id="3.30.420.10">
    <property type="entry name" value="Ribonuclease H-like superfamily/Ribonuclease H"/>
    <property type="match status" value="1"/>
</dbReference>
<dbReference type="KEGG" id="som:SOMG_03835"/>
<feature type="region of interest" description="Disordered" evidence="7">
    <location>
        <begin position="101"/>
        <end position="152"/>
    </location>
</feature>
<dbReference type="GO" id="GO:0003676">
    <property type="term" value="F:nucleic acid binding"/>
    <property type="evidence" value="ECO:0007669"/>
    <property type="project" value="InterPro"/>
</dbReference>
<organism evidence="9 10">
    <name type="scientific">Schizosaccharomyces osmophilus</name>
    <dbReference type="NCBI Taxonomy" id="2545709"/>
    <lineage>
        <taxon>Eukaryota</taxon>
        <taxon>Fungi</taxon>
        <taxon>Dikarya</taxon>
        <taxon>Ascomycota</taxon>
        <taxon>Taphrinomycotina</taxon>
        <taxon>Schizosaccharomycetes</taxon>
        <taxon>Schizosaccharomycetales</taxon>
        <taxon>Schizosaccharomycetaceae</taxon>
        <taxon>Schizosaccharomyces</taxon>
    </lineage>
</organism>
<keyword evidence="3" id="KW-0540">Nuclease</keyword>
<dbReference type="InterPro" id="IPR012337">
    <property type="entry name" value="RNaseH-like_sf"/>
</dbReference>
<name>A0AAE9WC45_9SCHI</name>
<comment type="similarity">
    <text evidence="2">Belongs to the REXO1/REXO3 family.</text>
</comment>
<dbReference type="Proteomes" id="UP001212411">
    <property type="component" value="Chromosome 2"/>
</dbReference>
<evidence type="ECO:0000256" key="1">
    <source>
        <dbReference type="ARBA" id="ARBA00004123"/>
    </source>
</evidence>
<dbReference type="AlphaFoldDB" id="A0AAE9WC45"/>